<keyword evidence="3" id="KW-1185">Reference proteome</keyword>
<name>A0AAV2IR84_KNICA</name>
<evidence type="ECO:0000256" key="1">
    <source>
        <dbReference type="SAM" id="MobiDB-lite"/>
    </source>
</evidence>
<sequence>MHRERALSAPSRDCLIELPSRISGNEPRDGDGGCNIRAIIVSGPIAALRSRCSLPCAGERRRARGNLCHREWEGGVESVVELRYKSQSRAGNLKQDSGSISAPQPDGQRQSHSKPLWFSFGHSSE</sequence>
<organism evidence="2 3">
    <name type="scientific">Knipowitschia caucasica</name>
    <name type="common">Caucasian dwarf goby</name>
    <name type="synonym">Pomatoschistus caucasicus</name>
    <dbReference type="NCBI Taxonomy" id="637954"/>
    <lineage>
        <taxon>Eukaryota</taxon>
        <taxon>Metazoa</taxon>
        <taxon>Chordata</taxon>
        <taxon>Craniata</taxon>
        <taxon>Vertebrata</taxon>
        <taxon>Euteleostomi</taxon>
        <taxon>Actinopterygii</taxon>
        <taxon>Neopterygii</taxon>
        <taxon>Teleostei</taxon>
        <taxon>Neoteleostei</taxon>
        <taxon>Acanthomorphata</taxon>
        <taxon>Gobiaria</taxon>
        <taxon>Gobiiformes</taxon>
        <taxon>Gobioidei</taxon>
        <taxon>Gobiidae</taxon>
        <taxon>Gobiinae</taxon>
        <taxon>Knipowitschia</taxon>
    </lineage>
</organism>
<dbReference type="Proteomes" id="UP001497482">
    <property type="component" value="Chromosome 1"/>
</dbReference>
<proteinExistence type="predicted"/>
<dbReference type="EMBL" id="OZ035823">
    <property type="protein sequence ID" value="CAL1567691.1"/>
    <property type="molecule type" value="Genomic_DNA"/>
</dbReference>
<feature type="compositionally biased region" description="Polar residues" evidence="1">
    <location>
        <begin position="87"/>
        <end position="110"/>
    </location>
</feature>
<reference evidence="2 3" key="1">
    <citation type="submission" date="2024-04" db="EMBL/GenBank/DDBJ databases">
        <authorList>
            <person name="Waldvogel A.-M."/>
            <person name="Schoenle A."/>
        </authorList>
    </citation>
    <scope>NUCLEOTIDE SEQUENCE [LARGE SCALE GENOMIC DNA]</scope>
</reference>
<gene>
    <name evidence="2" type="ORF">KC01_LOCUS469</name>
</gene>
<accession>A0AAV2IR84</accession>
<feature type="region of interest" description="Disordered" evidence="1">
    <location>
        <begin position="87"/>
        <end position="125"/>
    </location>
</feature>
<dbReference type="AlphaFoldDB" id="A0AAV2IR84"/>
<evidence type="ECO:0000313" key="2">
    <source>
        <dbReference type="EMBL" id="CAL1567691.1"/>
    </source>
</evidence>
<evidence type="ECO:0000313" key="3">
    <source>
        <dbReference type="Proteomes" id="UP001497482"/>
    </source>
</evidence>
<protein>
    <submittedName>
        <fullName evidence="2">Uncharacterized protein</fullName>
    </submittedName>
</protein>